<feature type="compositionally biased region" description="Pro residues" evidence="1">
    <location>
        <begin position="11"/>
        <end position="20"/>
    </location>
</feature>
<name>A0A9P8YDU8_9PEZI</name>
<dbReference type="Proteomes" id="UP000756346">
    <property type="component" value="Unassembled WGS sequence"/>
</dbReference>
<feature type="region of interest" description="Disordered" evidence="1">
    <location>
        <begin position="1"/>
        <end position="58"/>
    </location>
</feature>
<dbReference type="AlphaFoldDB" id="A0A9P8YDU8"/>
<evidence type="ECO:0000313" key="2">
    <source>
        <dbReference type="EMBL" id="KAH7037052.1"/>
    </source>
</evidence>
<evidence type="ECO:0000313" key="3">
    <source>
        <dbReference type="Proteomes" id="UP000756346"/>
    </source>
</evidence>
<protein>
    <submittedName>
        <fullName evidence="2">Uncharacterized protein</fullName>
    </submittedName>
</protein>
<gene>
    <name evidence="2" type="ORF">B0I36DRAFT_402537</name>
</gene>
<dbReference type="OrthoDB" id="3785702at2759"/>
<accession>A0A9P8YDU8</accession>
<feature type="compositionally biased region" description="Low complexity" evidence="1">
    <location>
        <begin position="30"/>
        <end position="42"/>
    </location>
</feature>
<sequence>MGSTWDGAPAASPPLSPPMSPSMSIRRRPVAVPVPGPAGDRASPAPVAERSRPAFPDTDMPTQDAIHGALRCECSTIDAFEQVLLNMHRDTGAVILNEPPRFSKCATWLDHGRPVPQPEMLFTDRFGITMNGLSQTHQCEAVGEHLIYEGHHAEMGGYNARLASHGITYQDYRNFVAGFLAIVQAGDLWNWFRQQDMKTYCHDVTSNLRARGVPVVIKYKYRNRGHKDGDDFSIRHHPLQLPLRGVRPS</sequence>
<reference evidence="2" key="1">
    <citation type="journal article" date="2021" name="Nat. Commun.">
        <title>Genetic determinants of endophytism in the Arabidopsis root mycobiome.</title>
        <authorList>
            <person name="Mesny F."/>
            <person name="Miyauchi S."/>
            <person name="Thiergart T."/>
            <person name="Pickel B."/>
            <person name="Atanasova L."/>
            <person name="Karlsson M."/>
            <person name="Huettel B."/>
            <person name="Barry K.W."/>
            <person name="Haridas S."/>
            <person name="Chen C."/>
            <person name="Bauer D."/>
            <person name="Andreopoulos W."/>
            <person name="Pangilinan J."/>
            <person name="LaButti K."/>
            <person name="Riley R."/>
            <person name="Lipzen A."/>
            <person name="Clum A."/>
            <person name="Drula E."/>
            <person name="Henrissat B."/>
            <person name="Kohler A."/>
            <person name="Grigoriev I.V."/>
            <person name="Martin F.M."/>
            <person name="Hacquard S."/>
        </authorList>
    </citation>
    <scope>NUCLEOTIDE SEQUENCE</scope>
    <source>
        <strain evidence="2">MPI-CAGE-CH-0230</strain>
    </source>
</reference>
<proteinExistence type="predicted"/>
<dbReference type="EMBL" id="JAGTJQ010000002">
    <property type="protein sequence ID" value="KAH7037052.1"/>
    <property type="molecule type" value="Genomic_DNA"/>
</dbReference>
<organism evidence="2 3">
    <name type="scientific">Microdochium trichocladiopsis</name>
    <dbReference type="NCBI Taxonomy" id="1682393"/>
    <lineage>
        <taxon>Eukaryota</taxon>
        <taxon>Fungi</taxon>
        <taxon>Dikarya</taxon>
        <taxon>Ascomycota</taxon>
        <taxon>Pezizomycotina</taxon>
        <taxon>Sordariomycetes</taxon>
        <taxon>Xylariomycetidae</taxon>
        <taxon>Xylariales</taxon>
        <taxon>Microdochiaceae</taxon>
        <taxon>Microdochium</taxon>
    </lineage>
</organism>
<dbReference type="RefSeq" id="XP_046016173.1">
    <property type="nucleotide sequence ID" value="XM_046161732.1"/>
</dbReference>
<keyword evidence="3" id="KW-1185">Reference proteome</keyword>
<comment type="caution">
    <text evidence="2">The sequence shown here is derived from an EMBL/GenBank/DDBJ whole genome shotgun (WGS) entry which is preliminary data.</text>
</comment>
<dbReference type="GeneID" id="70191278"/>
<evidence type="ECO:0000256" key="1">
    <source>
        <dbReference type="SAM" id="MobiDB-lite"/>
    </source>
</evidence>